<evidence type="ECO:0000256" key="16">
    <source>
        <dbReference type="SAM" id="Coils"/>
    </source>
</evidence>
<evidence type="ECO:0000256" key="14">
    <source>
        <dbReference type="ARBA" id="ARBA00063452"/>
    </source>
</evidence>
<feature type="region of interest" description="Disordered" evidence="17">
    <location>
        <begin position="278"/>
        <end position="346"/>
    </location>
</feature>
<evidence type="ECO:0000256" key="8">
    <source>
        <dbReference type="ARBA" id="ARBA00022753"/>
    </source>
</evidence>
<dbReference type="GO" id="GO:0008333">
    <property type="term" value="P:endosome to lysosome transport"/>
    <property type="evidence" value="ECO:0007669"/>
    <property type="project" value="TreeGrafter"/>
</dbReference>
<keyword evidence="10 16" id="KW-0175">Coiled coil</keyword>
<dbReference type="Gene3D" id="3.30.1520.10">
    <property type="entry name" value="Phox-like domain"/>
    <property type="match status" value="1"/>
</dbReference>
<dbReference type="GO" id="GO:0035091">
    <property type="term" value="F:phosphatidylinositol binding"/>
    <property type="evidence" value="ECO:0007669"/>
    <property type="project" value="InterPro"/>
</dbReference>
<keyword evidence="7" id="KW-0597">Phosphoprotein</keyword>
<dbReference type="GO" id="GO:0006622">
    <property type="term" value="P:protein targeting to lysosome"/>
    <property type="evidence" value="ECO:0007669"/>
    <property type="project" value="TreeGrafter"/>
</dbReference>
<evidence type="ECO:0000256" key="3">
    <source>
        <dbReference type="ARBA" id="ARBA00004492"/>
    </source>
</evidence>
<proteinExistence type="predicted"/>
<evidence type="ECO:0000256" key="15">
    <source>
        <dbReference type="ARBA" id="ARBA00071931"/>
    </source>
</evidence>
<dbReference type="Ensembl" id="ENSCMIT00000002356.1">
    <property type="protein sequence ID" value="ENSCMIP00000002274.1"/>
    <property type="gene ID" value="ENSCMIG00000001357.1"/>
</dbReference>
<sequence>MAASFVPVPLPLGNSSPGTATSKNRRSSSLQSLGSASTSSNSSRGYLDELHSGGFRKTVTSDHLASASSATNSPLVRTKLNGANSSIEYSPRPTGSENDTDLVNWEDRPATPTLLGYEVMEERAKFTVYKVLVKNHLAENWVVFRRYTDFSRLNDKLKEMFPGFRLALPPKRWFKDNYDPTFLEDRQLGLQAFLQNLVAHKDIANSMAVREFLCLDEPPGPFDSLEESRAFCETLEETNYRLQKELVEKQKEVETLRKLLEEKCLHIEVLESRSREISLDEENTRRPSEQESECSEVESSAVEADQAAIEDSSGIDSDKEQTNVCWTSPATETSPPVEEAEAAEEH</sequence>
<dbReference type="PROSITE" id="PS50195">
    <property type="entry name" value="PX"/>
    <property type="match status" value="1"/>
</dbReference>
<keyword evidence="6" id="KW-0963">Cytoplasm</keyword>
<dbReference type="InterPro" id="IPR036871">
    <property type="entry name" value="PX_dom_sf"/>
</dbReference>
<dbReference type="InterPro" id="IPR051837">
    <property type="entry name" value="SortingNexin/PXDomain-PKLike"/>
</dbReference>
<evidence type="ECO:0000256" key="5">
    <source>
        <dbReference type="ARBA" id="ARBA00022448"/>
    </source>
</evidence>
<dbReference type="GO" id="GO:0045022">
    <property type="term" value="P:early endosome to late endosome transport"/>
    <property type="evidence" value="ECO:0007669"/>
    <property type="project" value="TreeGrafter"/>
</dbReference>
<reference evidence="19" key="5">
    <citation type="submission" date="2025-09" db="UniProtKB">
        <authorList>
            <consortium name="Ensembl"/>
        </authorList>
    </citation>
    <scope>IDENTIFICATION</scope>
</reference>
<evidence type="ECO:0000256" key="12">
    <source>
        <dbReference type="ARBA" id="ARBA00023136"/>
    </source>
</evidence>
<feature type="compositionally biased region" description="Polar residues" evidence="17">
    <location>
        <begin position="82"/>
        <end position="97"/>
    </location>
</feature>
<evidence type="ECO:0000256" key="6">
    <source>
        <dbReference type="ARBA" id="ARBA00022490"/>
    </source>
</evidence>
<evidence type="ECO:0000259" key="18">
    <source>
        <dbReference type="PROSITE" id="PS50195"/>
    </source>
</evidence>
<dbReference type="CTD" id="64089"/>
<reference evidence="20" key="2">
    <citation type="journal article" date="2007" name="PLoS Biol.">
        <title>Survey sequencing and comparative analysis of the elephant shark (Callorhinchus milii) genome.</title>
        <authorList>
            <person name="Venkatesh B."/>
            <person name="Kirkness E.F."/>
            <person name="Loh Y.H."/>
            <person name="Halpern A.L."/>
            <person name="Lee A.P."/>
            <person name="Johnson J."/>
            <person name="Dandona N."/>
            <person name="Viswanathan L.D."/>
            <person name="Tay A."/>
            <person name="Venter J.C."/>
            <person name="Strausberg R.L."/>
            <person name="Brenner S."/>
        </authorList>
    </citation>
    <scope>NUCLEOTIDE SEQUENCE [LARGE SCALE GENOMIC DNA]</scope>
</reference>
<dbReference type="SMART" id="SM00312">
    <property type="entry name" value="PX"/>
    <property type="match status" value="1"/>
</dbReference>
<evidence type="ECO:0000256" key="13">
    <source>
        <dbReference type="ARBA" id="ARBA00023228"/>
    </source>
</evidence>
<dbReference type="STRING" id="7868.ENSCMIP00000002274"/>
<dbReference type="InParanoid" id="A0A4W3GWJ4"/>
<feature type="compositionally biased region" description="Low complexity" evidence="17">
    <location>
        <begin position="27"/>
        <end position="43"/>
    </location>
</feature>
<dbReference type="Proteomes" id="UP000314986">
    <property type="component" value="Unassembled WGS sequence"/>
</dbReference>
<keyword evidence="9" id="KW-0653">Protein transport</keyword>
<keyword evidence="11" id="KW-0446">Lipid-binding</keyword>
<dbReference type="CDD" id="cd07276">
    <property type="entry name" value="PX_SNX16"/>
    <property type="match status" value="1"/>
</dbReference>
<dbReference type="PANTHER" id="PTHR22999:SF23">
    <property type="entry name" value="SORTING NEXIN-16"/>
    <property type="match status" value="1"/>
</dbReference>
<dbReference type="SUPFAM" id="SSF64268">
    <property type="entry name" value="PX domain"/>
    <property type="match status" value="1"/>
</dbReference>
<dbReference type="InterPro" id="IPR037911">
    <property type="entry name" value="SNX16_PX"/>
</dbReference>
<evidence type="ECO:0000256" key="17">
    <source>
        <dbReference type="SAM" id="MobiDB-lite"/>
    </source>
</evidence>
<dbReference type="KEGG" id="cmk:103180744"/>
<evidence type="ECO:0000256" key="11">
    <source>
        <dbReference type="ARBA" id="ARBA00023121"/>
    </source>
</evidence>
<dbReference type="Pfam" id="PF00787">
    <property type="entry name" value="PX"/>
    <property type="match status" value="1"/>
</dbReference>
<keyword evidence="8" id="KW-0967">Endosome</keyword>
<evidence type="ECO:0000256" key="1">
    <source>
        <dbReference type="ARBA" id="ARBA00004146"/>
    </source>
</evidence>
<keyword evidence="13" id="KW-0458">Lysosome</keyword>
<feature type="coiled-coil region" evidence="16">
    <location>
        <begin position="232"/>
        <end position="263"/>
    </location>
</feature>
<name>A0A4W3GWJ4_CALMI</name>
<comment type="subcellular location">
    <subcellularLocation>
        <location evidence="4">Cytoplasm</location>
    </subcellularLocation>
    <subcellularLocation>
        <location evidence="1">Early endosome membrane</location>
    </subcellularLocation>
    <subcellularLocation>
        <location evidence="3">Late endosome membrane</location>
        <topology evidence="3">Peripheral membrane protein</topology>
        <orientation evidence="3">Cytoplasmic side</orientation>
    </subcellularLocation>
    <subcellularLocation>
        <location evidence="2">Lysosome</location>
    </subcellularLocation>
</comment>
<dbReference type="GO" id="GO:0031901">
    <property type="term" value="C:early endosome membrane"/>
    <property type="evidence" value="ECO:0007669"/>
    <property type="project" value="UniProtKB-SubCell"/>
</dbReference>
<feature type="compositionally biased region" description="Basic and acidic residues" evidence="17">
    <location>
        <begin position="278"/>
        <end position="289"/>
    </location>
</feature>
<feature type="compositionally biased region" description="Low complexity" evidence="17">
    <location>
        <begin position="327"/>
        <end position="337"/>
    </location>
</feature>
<evidence type="ECO:0000256" key="4">
    <source>
        <dbReference type="ARBA" id="ARBA00004496"/>
    </source>
</evidence>
<feature type="compositionally biased region" description="Low complexity" evidence="17">
    <location>
        <begin position="297"/>
        <end position="307"/>
    </location>
</feature>
<evidence type="ECO:0000256" key="7">
    <source>
        <dbReference type="ARBA" id="ARBA00022553"/>
    </source>
</evidence>
<feature type="region of interest" description="Disordered" evidence="17">
    <location>
        <begin position="82"/>
        <end position="105"/>
    </location>
</feature>
<gene>
    <name evidence="19" type="primary">snx16</name>
</gene>
<evidence type="ECO:0000256" key="2">
    <source>
        <dbReference type="ARBA" id="ARBA00004371"/>
    </source>
</evidence>
<reference evidence="20" key="3">
    <citation type="journal article" date="2014" name="Nature">
        <title>Elephant shark genome provides unique insights into gnathostome evolution.</title>
        <authorList>
            <consortium name="International Elephant Shark Genome Sequencing Consortium"/>
            <person name="Venkatesh B."/>
            <person name="Lee A.P."/>
            <person name="Ravi V."/>
            <person name="Maurya A.K."/>
            <person name="Lian M.M."/>
            <person name="Swann J.B."/>
            <person name="Ohta Y."/>
            <person name="Flajnik M.F."/>
            <person name="Sutoh Y."/>
            <person name="Kasahara M."/>
            <person name="Hoon S."/>
            <person name="Gangu V."/>
            <person name="Roy S.W."/>
            <person name="Irimia M."/>
            <person name="Korzh V."/>
            <person name="Kondrychyn I."/>
            <person name="Lim Z.W."/>
            <person name="Tay B.H."/>
            <person name="Tohari S."/>
            <person name="Kong K.W."/>
            <person name="Ho S."/>
            <person name="Lorente-Galdos B."/>
            <person name="Quilez J."/>
            <person name="Marques-Bonet T."/>
            <person name="Raney B.J."/>
            <person name="Ingham P.W."/>
            <person name="Tay A."/>
            <person name="Hillier L.W."/>
            <person name="Minx P."/>
            <person name="Boehm T."/>
            <person name="Wilson R.K."/>
            <person name="Brenner S."/>
            <person name="Warren W.C."/>
        </authorList>
    </citation>
    <scope>NUCLEOTIDE SEQUENCE [LARGE SCALE GENOMIC DNA]</scope>
</reference>
<dbReference type="FunFam" id="3.30.1520.10:FF:000011">
    <property type="entry name" value="Putative sorting nexin-16"/>
    <property type="match status" value="1"/>
</dbReference>
<reference evidence="19" key="4">
    <citation type="submission" date="2025-08" db="UniProtKB">
        <authorList>
            <consortium name="Ensembl"/>
        </authorList>
    </citation>
    <scope>IDENTIFICATION</scope>
</reference>
<feature type="domain" description="PX" evidence="18">
    <location>
        <begin position="107"/>
        <end position="220"/>
    </location>
</feature>
<dbReference type="GeneTree" id="ENSGT00390000005651"/>
<keyword evidence="5" id="KW-0813">Transport</keyword>
<dbReference type="InterPro" id="IPR001683">
    <property type="entry name" value="PX_dom"/>
</dbReference>
<evidence type="ECO:0000313" key="20">
    <source>
        <dbReference type="Proteomes" id="UP000314986"/>
    </source>
</evidence>
<keyword evidence="12" id="KW-0472">Membrane</keyword>
<protein>
    <recommendedName>
        <fullName evidence="15">Sorting nexin-16</fullName>
    </recommendedName>
</protein>
<feature type="compositionally biased region" description="Polar residues" evidence="17">
    <location>
        <begin position="13"/>
        <end position="22"/>
    </location>
</feature>
<dbReference type="AlphaFoldDB" id="A0A4W3GWJ4"/>
<reference evidence="20" key="1">
    <citation type="journal article" date="2006" name="Science">
        <title>Ancient noncoding elements conserved in the human genome.</title>
        <authorList>
            <person name="Venkatesh B."/>
            <person name="Kirkness E.F."/>
            <person name="Loh Y.H."/>
            <person name="Halpern A.L."/>
            <person name="Lee A.P."/>
            <person name="Johnson J."/>
            <person name="Dandona N."/>
            <person name="Viswanathan L.D."/>
            <person name="Tay A."/>
            <person name="Venter J.C."/>
            <person name="Strausberg R.L."/>
            <person name="Brenner S."/>
        </authorList>
    </citation>
    <scope>NUCLEOTIDE SEQUENCE [LARGE SCALE GENOMIC DNA]</scope>
</reference>
<dbReference type="GO" id="GO:0005764">
    <property type="term" value="C:lysosome"/>
    <property type="evidence" value="ECO:0007669"/>
    <property type="project" value="UniProtKB-SubCell"/>
</dbReference>
<dbReference type="RefSeq" id="XP_007894959.2">
    <property type="nucleotide sequence ID" value="XM_007896768.2"/>
</dbReference>
<comment type="subunit">
    <text evidence="14">Homooligomer. Interacts with EGFR.</text>
</comment>
<evidence type="ECO:0000256" key="10">
    <source>
        <dbReference type="ARBA" id="ARBA00023054"/>
    </source>
</evidence>
<dbReference type="OrthoDB" id="76516at2759"/>
<accession>A0A4W3GWJ4</accession>
<organism evidence="19 20">
    <name type="scientific">Callorhinchus milii</name>
    <name type="common">Ghost shark</name>
    <dbReference type="NCBI Taxonomy" id="7868"/>
    <lineage>
        <taxon>Eukaryota</taxon>
        <taxon>Metazoa</taxon>
        <taxon>Chordata</taxon>
        <taxon>Craniata</taxon>
        <taxon>Vertebrata</taxon>
        <taxon>Chondrichthyes</taxon>
        <taxon>Holocephali</taxon>
        <taxon>Chimaeriformes</taxon>
        <taxon>Callorhinchidae</taxon>
        <taxon>Callorhinchus</taxon>
    </lineage>
</organism>
<dbReference type="GO" id="GO:0031902">
    <property type="term" value="C:late endosome membrane"/>
    <property type="evidence" value="ECO:0007669"/>
    <property type="project" value="UniProtKB-SubCell"/>
</dbReference>
<keyword evidence="20" id="KW-1185">Reference proteome</keyword>
<dbReference type="OMA" id="NWEDRPA"/>
<feature type="region of interest" description="Disordered" evidence="17">
    <location>
        <begin position="1"/>
        <end position="49"/>
    </location>
</feature>
<dbReference type="PANTHER" id="PTHR22999">
    <property type="entry name" value="PX SERINE/THREONINE KINASE PXK"/>
    <property type="match status" value="1"/>
</dbReference>
<dbReference type="GeneID" id="103180744"/>
<evidence type="ECO:0000256" key="9">
    <source>
        <dbReference type="ARBA" id="ARBA00022927"/>
    </source>
</evidence>
<evidence type="ECO:0000313" key="19">
    <source>
        <dbReference type="Ensembl" id="ENSCMIP00000002274.1"/>
    </source>
</evidence>